<dbReference type="PANTHER" id="PTHR43692:SF1">
    <property type="entry name" value="UDP-N-ACETYLMURAMOYLALANINE--D-GLUTAMATE LIGASE"/>
    <property type="match status" value="1"/>
</dbReference>
<feature type="binding site" evidence="7">
    <location>
        <begin position="123"/>
        <end position="129"/>
    </location>
    <ligand>
        <name>ATP</name>
        <dbReference type="ChEBI" id="CHEBI:30616"/>
    </ligand>
</feature>
<keyword evidence="6 7" id="KW-0067">ATP-binding</keyword>
<dbReference type="Gene3D" id="3.40.1190.10">
    <property type="entry name" value="Mur-like, catalytic domain"/>
    <property type="match status" value="1"/>
</dbReference>
<dbReference type="EC" id="6.3.2.9" evidence="7 8"/>
<dbReference type="GO" id="GO:0051301">
    <property type="term" value="P:cell division"/>
    <property type="evidence" value="ECO:0007669"/>
    <property type="project" value="UniProtKB-KW"/>
</dbReference>
<dbReference type="Proteomes" id="UP000052020">
    <property type="component" value="Unassembled WGS sequence"/>
</dbReference>
<reference evidence="11 12" key="1">
    <citation type="journal article" date="2015" name="Microbiome">
        <title>Genomic resolution of linkages in carbon, nitrogen, and sulfur cycling among widespread estuary sediment bacteria.</title>
        <authorList>
            <person name="Baker B.J."/>
            <person name="Lazar C.S."/>
            <person name="Teske A.P."/>
            <person name="Dick G.J."/>
        </authorList>
    </citation>
    <scope>NUCLEOTIDE SEQUENCE [LARGE SCALE GENOMIC DNA]</scope>
    <source>
        <strain evidence="11">DG_56</strain>
    </source>
</reference>
<dbReference type="GO" id="GO:0071555">
    <property type="term" value="P:cell wall organization"/>
    <property type="evidence" value="ECO:0007669"/>
    <property type="project" value="UniProtKB-KW"/>
</dbReference>
<comment type="function">
    <text evidence="7 8">Cell wall formation. Catalyzes the addition of glutamate to the nucleotide precursor UDP-N-acetylmuramoyl-L-alanine (UMA).</text>
</comment>
<evidence type="ECO:0000259" key="9">
    <source>
        <dbReference type="Pfam" id="PF02875"/>
    </source>
</evidence>
<evidence type="ECO:0000256" key="3">
    <source>
        <dbReference type="ARBA" id="ARBA00022490"/>
    </source>
</evidence>
<organism evidence="11 12">
    <name type="scientific">candidate division KD3-62 bacterium DG_56</name>
    <dbReference type="NCBI Taxonomy" id="1704032"/>
    <lineage>
        <taxon>Bacteria</taxon>
        <taxon>candidate division KD3-62</taxon>
    </lineage>
</organism>
<comment type="caution">
    <text evidence="11">The sequence shown here is derived from an EMBL/GenBank/DDBJ whole genome shotgun (WGS) entry which is preliminary data.</text>
</comment>
<accession>A0A0S7XHN8</accession>
<proteinExistence type="inferred from homology"/>
<dbReference type="Pfam" id="PF08245">
    <property type="entry name" value="Mur_ligase_M"/>
    <property type="match status" value="1"/>
</dbReference>
<dbReference type="Pfam" id="PF21799">
    <property type="entry name" value="MurD-like_N"/>
    <property type="match status" value="1"/>
</dbReference>
<evidence type="ECO:0000256" key="2">
    <source>
        <dbReference type="ARBA" id="ARBA00004752"/>
    </source>
</evidence>
<evidence type="ECO:0000256" key="6">
    <source>
        <dbReference type="ARBA" id="ARBA00022840"/>
    </source>
</evidence>
<dbReference type="InterPro" id="IPR036615">
    <property type="entry name" value="Mur_ligase_C_dom_sf"/>
</dbReference>
<name>A0A0S7XHN8_9BACT</name>
<feature type="domain" description="Mur ligase central" evidence="10">
    <location>
        <begin position="121"/>
        <end position="306"/>
    </location>
</feature>
<keyword evidence="7 8" id="KW-0961">Cell wall biogenesis/degradation</keyword>
<keyword evidence="4 7" id="KW-0436">Ligase</keyword>
<comment type="similarity">
    <text evidence="7">Belongs to the MurCDEF family.</text>
</comment>
<dbReference type="Gene3D" id="3.90.190.20">
    <property type="entry name" value="Mur ligase, C-terminal domain"/>
    <property type="match status" value="1"/>
</dbReference>
<dbReference type="Pfam" id="PF02875">
    <property type="entry name" value="Mur_ligase_C"/>
    <property type="match status" value="1"/>
</dbReference>
<evidence type="ECO:0000256" key="1">
    <source>
        <dbReference type="ARBA" id="ARBA00004496"/>
    </source>
</evidence>
<keyword evidence="5 7" id="KW-0547">Nucleotide-binding</keyword>
<dbReference type="InterPro" id="IPR036565">
    <property type="entry name" value="Mur-like_cat_sf"/>
</dbReference>
<dbReference type="GO" id="GO:0009252">
    <property type="term" value="P:peptidoglycan biosynthetic process"/>
    <property type="evidence" value="ECO:0007669"/>
    <property type="project" value="UniProtKB-UniRule"/>
</dbReference>
<dbReference type="NCBIfam" id="TIGR01087">
    <property type="entry name" value="murD"/>
    <property type="match status" value="1"/>
</dbReference>
<evidence type="ECO:0000256" key="8">
    <source>
        <dbReference type="RuleBase" id="RU003664"/>
    </source>
</evidence>
<dbReference type="PANTHER" id="PTHR43692">
    <property type="entry name" value="UDP-N-ACETYLMURAMOYLALANINE--D-GLUTAMATE LIGASE"/>
    <property type="match status" value="1"/>
</dbReference>
<evidence type="ECO:0000256" key="4">
    <source>
        <dbReference type="ARBA" id="ARBA00022598"/>
    </source>
</evidence>
<protein>
    <recommendedName>
        <fullName evidence="7 8">UDP-N-acetylmuramoylalanine--D-glutamate ligase</fullName>
        <ecNumber evidence="7 8">6.3.2.9</ecNumber>
    </recommendedName>
    <alternativeName>
        <fullName evidence="7">D-glutamic acid-adding enzyme</fullName>
    </alternativeName>
    <alternativeName>
        <fullName evidence="7">UDP-N-acetylmuramoyl-L-alanyl-D-glutamate synthetase</fullName>
    </alternativeName>
</protein>
<evidence type="ECO:0000313" key="11">
    <source>
        <dbReference type="EMBL" id="KPJ61981.1"/>
    </source>
</evidence>
<dbReference type="Gene3D" id="3.40.50.720">
    <property type="entry name" value="NAD(P)-binding Rossmann-like Domain"/>
    <property type="match status" value="1"/>
</dbReference>
<dbReference type="SUPFAM" id="SSF53244">
    <property type="entry name" value="MurD-like peptide ligases, peptide-binding domain"/>
    <property type="match status" value="1"/>
</dbReference>
<evidence type="ECO:0000256" key="5">
    <source>
        <dbReference type="ARBA" id="ARBA00022741"/>
    </source>
</evidence>
<keyword evidence="7 8" id="KW-0131">Cell cycle</keyword>
<gene>
    <name evidence="7" type="primary">murD</name>
    <name evidence="11" type="ORF">AMK68_05465</name>
</gene>
<keyword evidence="3 7" id="KW-0963">Cytoplasm</keyword>
<dbReference type="UniPathway" id="UPA00219"/>
<evidence type="ECO:0000256" key="7">
    <source>
        <dbReference type="HAMAP-Rule" id="MF_00639"/>
    </source>
</evidence>
<dbReference type="SUPFAM" id="SSF53623">
    <property type="entry name" value="MurD-like peptide ligases, catalytic domain"/>
    <property type="match status" value="1"/>
</dbReference>
<dbReference type="InterPro" id="IPR013221">
    <property type="entry name" value="Mur_ligase_cen"/>
</dbReference>
<dbReference type="GO" id="GO:0005737">
    <property type="term" value="C:cytoplasm"/>
    <property type="evidence" value="ECO:0007669"/>
    <property type="project" value="UniProtKB-SubCell"/>
</dbReference>
<dbReference type="HAMAP" id="MF_00639">
    <property type="entry name" value="MurD"/>
    <property type="match status" value="1"/>
</dbReference>
<comment type="subcellular location">
    <subcellularLocation>
        <location evidence="1 7 8">Cytoplasm</location>
    </subcellularLocation>
</comment>
<keyword evidence="7 8" id="KW-0132">Cell division</keyword>
<comment type="pathway">
    <text evidence="2 7 8">Cell wall biogenesis; peptidoglycan biosynthesis.</text>
</comment>
<sequence>MRPWTRQEFCGRRVYVIGLGSKGTGRACAHVLVPMGARVTVADVKPAAELADQLGRIEGLEVGLELGDQAYATIEDSELIVLSPGVPPTVDPVVRARRQGIPVVSEIEIASWLSPAPIIAVTGTKGKTTTTTLIGLIAESGGRRARIGGNIGSPLIEHAAVAAPDDLLVAEVSSFQLEMIDQFRPHVAVVLNFSFDHLDRHPTLQEYWAAKRRIFENQQPADWAVLNFDDGQVRGLAGELTSQVAPFSLQEKVGGGVAIHRGQVALSRRLAPGAPAGDAWVPVFPVEAVRLRGRHNLENVLAAVTTAAVVGIPLTRAGEALSSFTGVPNRLEEIAVIDGVTFVNDSQATTPTAVIRALEAFEEPILLIIGGRPKVSNFKSLARVTVGRAKRVFAIGEAADRLEEDLREAGFYAIDRPQDLPEAVRWAHSMAQSGDVVLLSPACASFDMFRNMEHRGEVFRDAVAALKSTANAEAINASG</sequence>
<dbReference type="PATRIC" id="fig|1704032.3.peg.1060"/>
<keyword evidence="7 8" id="KW-0573">Peptidoglycan synthesis</keyword>
<dbReference type="GO" id="GO:0005524">
    <property type="term" value="F:ATP binding"/>
    <property type="evidence" value="ECO:0007669"/>
    <property type="project" value="UniProtKB-UniRule"/>
</dbReference>
<dbReference type="GO" id="GO:0008360">
    <property type="term" value="P:regulation of cell shape"/>
    <property type="evidence" value="ECO:0007669"/>
    <property type="project" value="UniProtKB-KW"/>
</dbReference>
<dbReference type="InterPro" id="IPR005762">
    <property type="entry name" value="MurD"/>
</dbReference>
<dbReference type="AlphaFoldDB" id="A0A0S7XHN8"/>
<comment type="catalytic activity">
    <reaction evidence="7 8">
        <text>UDP-N-acetyl-alpha-D-muramoyl-L-alanine + D-glutamate + ATP = UDP-N-acetyl-alpha-D-muramoyl-L-alanyl-D-glutamate + ADP + phosphate + H(+)</text>
        <dbReference type="Rhea" id="RHEA:16429"/>
        <dbReference type="ChEBI" id="CHEBI:15378"/>
        <dbReference type="ChEBI" id="CHEBI:29986"/>
        <dbReference type="ChEBI" id="CHEBI:30616"/>
        <dbReference type="ChEBI" id="CHEBI:43474"/>
        <dbReference type="ChEBI" id="CHEBI:83898"/>
        <dbReference type="ChEBI" id="CHEBI:83900"/>
        <dbReference type="ChEBI" id="CHEBI:456216"/>
        <dbReference type="EC" id="6.3.2.9"/>
    </reaction>
</comment>
<keyword evidence="7 8" id="KW-0133">Cell shape</keyword>
<feature type="domain" description="Mur ligase C-terminal" evidence="9">
    <location>
        <begin position="330"/>
        <end position="443"/>
    </location>
</feature>
<evidence type="ECO:0000259" key="10">
    <source>
        <dbReference type="Pfam" id="PF08245"/>
    </source>
</evidence>
<dbReference type="GO" id="GO:0008764">
    <property type="term" value="F:UDP-N-acetylmuramoylalanine-D-glutamate ligase activity"/>
    <property type="evidence" value="ECO:0007669"/>
    <property type="project" value="UniProtKB-UniRule"/>
</dbReference>
<dbReference type="SUPFAM" id="SSF51984">
    <property type="entry name" value="MurCD N-terminal domain"/>
    <property type="match status" value="1"/>
</dbReference>
<evidence type="ECO:0000313" key="12">
    <source>
        <dbReference type="Proteomes" id="UP000052020"/>
    </source>
</evidence>
<dbReference type="EMBL" id="LIZY01000136">
    <property type="protein sequence ID" value="KPJ61981.1"/>
    <property type="molecule type" value="Genomic_DNA"/>
</dbReference>
<dbReference type="InterPro" id="IPR004101">
    <property type="entry name" value="Mur_ligase_C"/>
</dbReference>